<dbReference type="GO" id="GO:0140359">
    <property type="term" value="F:ABC-type transporter activity"/>
    <property type="evidence" value="ECO:0007669"/>
    <property type="project" value="InterPro"/>
</dbReference>
<dbReference type="SUPFAM" id="SSF90123">
    <property type="entry name" value="ABC transporter transmembrane region"/>
    <property type="match status" value="1"/>
</dbReference>
<dbReference type="GO" id="GO:0005524">
    <property type="term" value="F:ATP binding"/>
    <property type="evidence" value="ECO:0007669"/>
    <property type="project" value="InterPro"/>
</dbReference>
<comment type="subcellular location">
    <subcellularLocation>
        <location evidence="1">Membrane</location>
        <topology evidence="1">Multi-pass membrane protein</topology>
    </subcellularLocation>
</comment>
<organism evidence="6 7">
    <name type="scientific">Colletotrichum shisoi</name>
    <dbReference type="NCBI Taxonomy" id="2078593"/>
    <lineage>
        <taxon>Eukaryota</taxon>
        <taxon>Fungi</taxon>
        <taxon>Dikarya</taxon>
        <taxon>Ascomycota</taxon>
        <taxon>Pezizomycotina</taxon>
        <taxon>Sordariomycetes</taxon>
        <taxon>Hypocreomycetidae</taxon>
        <taxon>Glomerellales</taxon>
        <taxon>Glomerellaceae</taxon>
        <taxon>Colletotrichum</taxon>
        <taxon>Colletotrichum destructivum species complex</taxon>
    </lineage>
</organism>
<dbReference type="Pfam" id="PF00664">
    <property type="entry name" value="ABC_membrane"/>
    <property type="match status" value="1"/>
</dbReference>
<dbReference type="InterPro" id="IPR039421">
    <property type="entry name" value="Type_1_exporter"/>
</dbReference>
<reference evidence="6 7" key="1">
    <citation type="journal article" date="2019" name="Sci. Rep.">
        <title>Colletotrichum shisoi sp. nov., an anthracnose pathogen of Perilla frutescens in Japan: molecular phylogenetic, morphological and genomic evidence.</title>
        <authorList>
            <person name="Gan P."/>
            <person name="Tsushima A."/>
            <person name="Hiroyama R."/>
            <person name="Narusaka M."/>
            <person name="Takano Y."/>
            <person name="Narusaka Y."/>
            <person name="Kawaradani M."/>
            <person name="Damm U."/>
            <person name="Shirasu K."/>
        </authorList>
    </citation>
    <scope>NUCLEOTIDE SEQUENCE [LARGE SCALE GENOMIC DNA]</scope>
    <source>
        <strain evidence="6 7">PG-2018a</strain>
    </source>
</reference>
<keyword evidence="7" id="KW-1185">Reference proteome</keyword>
<accession>A0A5Q4BQQ5</accession>
<proteinExistence type="predicted"/>
<dbReference type="EMBL" id="PUHP01000532">
    <property type="protein sequence ID" value="TQN69355.1"/>
    <property type="molecule type" value="Genomic_DNA"/>
</dbReference>
<dbReference type="InterPro" id="IPR036640">
    <property type="entry name" value="ABC1_TM_sf"/>
</dbReference>
<dbReference type="AlphaFoldDB" id="A0A5Q4BQQ5"/>
<evidence type="ECO:0000256" key="3">
    <source>
        <dbReference type="ARBA" id="ARBA00022989"/>
    </source>
</evidence>
<comment type="caution">
    <text evidence="6">The sequence shown here is derived from an EMBL/GenBank/DDBJ whole genome shotgun (WGS) entry which is preliminary data.</text>
</comment>
<dbReference type="PANTHER" id="PTHR24221:SF288">
    <property type="entry name" value="P-LOOP CONTAINING NUCLEOSIDE TRIPHOSPHATE HYDROLASE PROTEIN"/>
    <property type="match status" value="1"/>
</dbReference>
<name>A0A5Q4BQQ5_9PEZI</name>
<protein>
    <submittedName>
        <fullName evidence="6">Mating factor M secretion protein mam1</fullName>
    </submittedName>
</protein>
<dbReference type="GO" id="GO:0016020">
    <property type="term" value="C:membrane"/>
    <property type="evidence" value="ECO:0007669"/>
    <property type="project" value="UniProtKB-SubCell"/>
</dbReference>
<evidence type="ECO:0000256" key="2">
    <source>
        <dbReference type="ARBA" id="ARBA00022692"/>
    </source>
</evidence>
<dbReference type="Gene3D" id="1.20.1560.10">
    <property type="entry name" value="ABC transporter type 1, transmembrane domain"/>
    <property type="match status" value="1"/>
</dbReference>
<evidence type="ECO:0000256" key="4">
    <source>
        <dbReference type="ARBA" id="ARBA00023136"/>
    </source>
</evidence>
<dbReference type="Proteomes" id="UP000326340">
    <property type="component" value="Unassembled WGS sequence"/>
</dbReference>
<evidence type="ECO:0000259" key="5">
    <source>
        <dbReference type="PROSITE" id="PS50929"/>
    </source>
</evidence>
<dbReference type="OrthoDB" id="6500128at2759"/>
<evidence type="ECO:0000313" key="6">
    <source>
        <dbReference type="EMBL" id="TQN69355.1"/>
    </source>
</evidence>
<dbReference type="PROSITE" id="PS50929">
    <property type="entry name" value="ABC_TM1F"/>
    <property type="match status" value="1"/>
</dbReference>
<dbReference type="InterPro" id="IPR011527">
    <property type="entry name" value="ABC1_TM_dom"/>
</dbReference>
<gene>
    <name evidence="6" type="primary">Mam1</name>
    <name evidence="6" type="ORF">CSHISOI_06127</name>
</gene>
<evidence type="ECO:0000256" key="1">
    <source>
        <dbReference type="ARBA" id="ARBA00004141"/>
    </source>
</evidence>
<dbReference type="PANTHER" id="PTHR24221">
    <property type="entry name" value="ATP-BINDING CASSETTE SUB-FAMILY B"/>
    <property type="match status" value="1"/>
</dbReference>
<feature type="domain" description="ABC transmembrane type-1" evidence="5">
    <location>
        <begin position="1"/>
        <end position="133"/>
    </location>
</feature>
<evidence type="ECO:0000313" key="7">
    <source>
        <dbReference type="Proteomes" id="UP000326340"/>
    </source>
</evidence>
<keyword evidence="2" id="KW-0812">Transmembrane</keyword>
<keyword evidence="3" id="KW-1133">Transmembrane helix</keyword>
<keyword evidence="4" id="KW-0472">Membrane</keyword>
<sequence>MAALTALSVVGTKWEAACNRGAAETTSITHGALINIRVTRAFTREKYFCARHAQSAKSTYELGLERGLFLGPLFGFSQSIDFFIVALVGWYGMYLATQELEMSASNLQQVANLLLFCVGQTTALMGMIPQVSASQAAATRVLFLATLTEQKDLPTGGFRRPMSLFPVKMRNVTFAYPSQPTHQVLRNVNLCGTKSGQLTFGGIAFDQVSREQFCSHISYVPQTRSDGKSSICRQARRIVR</sequence>